<dbReference type="RefSeq" id="WP_303541722.1">
    <property type="nucleotide sequence ID" value="NZ_JAUOTP010000003.1"/>
</dbReference>
<dbReference type="InterPro" id="IPR044086">
    <property type="entry name" value="LUC3-like"/>
</dbReference>
<dbReference type="Proteomes" id="UP001169764">
    <property type="component" value="Unassembled WGS sequence"/>
</dbReference>
<evidence type="ECO:0000313" key="6">
    <source>
        <dbReference type="Proteomes" id="UP001169764"/>
    </source>
</evidence>
<protein>
    <submittedName>
        <fullName evidence="5">Aldehyde dehydrogenase family protein</fullName>
    </submittedName>
</protein>
<gene>
    <name evidence="5" type="ORF">Q4F19_08965</name>
</gene>
<dbReference type="InterPro" id="IPR029510">
    <property type="entry name" value="Ald_DH_CS_GLU"/>
</dbReference>
<accession>A0ABT8Y9X7</accession>
<comment type="similarity">
    <text evidence="3">Belongs to the aldehyde dehydrogenase family.</text>
</comment>
<sequence length="479" mass="49812">MTDFTRDFTMTIQGGQALARASIDIVNPSTGAVFAAAPDAGPDELDAAVASARGAFPDWAATGIDERRAVLKAVAAIIQANQDDLARLLVQEQGKPLADARAEVGGAAYWANATADLEMPGDTVDGPFGQVVTRYAPLGVCGGIVPWNFPVVLAMFKIAPALLTGNVMILKPSPFTPLTTLKIGELLRGVVPDGVLNVVSGGDALGPLMTAHPGIDKISFTGSTATGKRVMAGAAASLKRITLELGGNDAAIVLPDVDIAAITPTLFWSAFRNAGQICIATKRIYIHDAIYDELAASLAEYAARVVVGDGLQPGVQMGPIQNRPQFERVKDLIADARTSGLRFLTGGTEDPAAKGYFLPITLIDNPPEAARVVQEEAFGPVLPLLRYREVAEAVARANASSYGLGGTVWGRDLDAAQAVADRLETGSVTINGATSPSPLAPFAGHKQSGIGAEGGRDGLLAYTNPKTITIARDQPRSPG</sequence>
<dbReference type="InterPro" id="IPR016162">
    <property type="entry name" value="Ald_DH_N"/>
</dbReference>
<feature type="active site" evidence="2">
    <location>
        <position position="244"/>
    </location>
</feature>
<feature type="domain" description="Aldehyde dehydrogenase" evidence="4">
    <location>
        <begin position="22"/>
        <end position="468"/>
    </location>
</feature>
<keyword evidence="1 3" id="KW-0560">Oxidoreductase</keyword>
<reference evidence="5" key="1">
    <citation type="submission" date="2023-07" db="EMBL/GenBank/DDBJ databases">
        <authorList>
            <person name="Kim M."/>
        </authorList>
    </citation>
    <scope>NUCLEOTIDE SEQUENCE</scope>
    <source>
        <strain evidence="5">BIUV-7</strain>
    </source>
</reference>
<dbReference type="SUPFAM" id="SSF53720">
    <property type="entry name" value="ALDH-like"/>
    <property type="match status" value="1"/>
</dbReference>
<evidence type="ECO:0000256" key="1">
    <source>
        <dbReference type="ARBA" id="ARBA00023002"/>
    </source>
</evidence>
<dbReference type="InterPro" id="IPR015590">
    <property type="entry name" value="Aldehyde_DH_dom"/>
</dbReference>
<dbReference type="Pfam" id="PF00171">
    <property type="entry name" value="Aldedh"/>
    <property type="match status" value="1"/>
</dbReference>
<dbReference type="Gene3D" id="3.40.605.10">
    <property type="entry name" value="Aldehyde Dehydrogenase, Chain A, domain 1"/>
    <property type="match status" value="1"/>
</dbReference>
<evidence type="ECO:0000259" key="4">
    <source>
        <dbReference type="Pfam" id="PF00171"/>
    </source>
</evidence>
<evidence type="ECO:0000256" key="3">
    <source>
        <dbReference type="RuleBase" id="RU003345"/>
    </source>
</evidence>
<organism evidence="5 6">
    <name type="scientific">Sphingomonas natans</name>
    <dbReference type="NCBI Taxonomy" id="3063330"/>
    <lineage>
        <taxon>Bacteria</taxon>
        <taxon>Pseudomonadati</taxon>
        <taxon>Pseudomonadota</taxon>
        <taxon>Alphaproteobacteria</taxon>
        <taxon>Sphingomonadales</taxon>
        <taxon>Sphingomonadaceae</taxon>
        <taxon>Sphingomonas</taxon>
    </lineage>
</organism>
<dbReference type="PANTHER" id="PTHR11699">
    <property type="entry name" value="ALDEHYDE DEHYDROGENASE-RELATED"/>
    <property type="match status" value="1"/>
</dbReference>
<dbReference type="PROSITE" id="PS00687">
    <property type="entry name" value="ALDEHYDE_DEHYDR_GLU"/>
    <property type="match status" value="1"/>
</dbReference>
<dbReference type="InterPro" id="IPR016163">
    <property type="entry name" value="Ald_DH_C"/>
</dbReference>
<dbReference type="EMBL" id="JAUOTP010000003">
    <property type="protein sequence ID" value="MDO6414509.1"/>
    <property type="molecule type" value="Genomic_DNA"/>
</dbReference>
<comment type="caution">
    <text evidence="5">The sequence shown here is derived from an EMBL/GenBank/DDBJ whole genome shotgun (WGS) entry which is preliminary data.</text>
</comment>
<name>A0ABT8Y9X7_9SPHN</name>
<dbReference type="Gene3D" id="3.40.309.10">
    <property type="entry name" value="Aldehyde Dehydrogenase, Chain A, domain 2"/>
    <property type="match status" value="1"/>
</dbReference>
<dbReference type="CDD" id="cd07106">
    <property type="entry name" value="ALDH_AldA-AAD23400"/>
    <property type="match status" value="1"/>
</dbReference>
<evidence type="ECO:0000313" key="5">
    <source>
        <dbReference type="EMBL" id="MDO6414509.1"/>
    </source>
</evidence>
<proteinExistence type="inferred from homology"/>
<dbReference type="InterPro" id="IPR016161">
    <property type="entry name" value="Ald_DH/histidinol_DH"/>
</dbReference>
<keyword evidence="6" id="KW-1185">Reference proteome</keyword>
<evidence type="ECO:0000256" key="2">
    <source>
        <dbReference type="PROSITE-ProRule" id="PRU10007"/>
    </source>
</evidence>
<dbReference type="InterPro" id="IPR016160">
    <property type="entry name" value="Ald_DH_CS_CYS"/>
</dbReference>
<dbReference type="PROSITE" id="PS00070">
    <property type="entry name" value="ALDEHYDE_DEHYDR_CYS"/>
    <property type="match status" value="1"/>
</dbReference>